<feature type="transmembrane region" description="Helical" evidence="2">
    <location>
        <begin position="20"/>
        <end position="40"/>
    </location>
</feature>
<evidence type="ECO:0000256" key="1">
    <source>
        <dbReference type="SAM" id="MobiDB-lite"/>
    </source>
</evidence>
<name>A0ABN2XAF1_9MICC</name>
<protein>
    <recommendedName>
        <fullName evidence="5">LysM domain-containing protein</fullName>
    </recommendedName>
</protein>
<sequence length="312" mass="32983">MKQAQHSEVEATAPRLEFALTTLIIPLLSGVLMALGLVLLDRYRSGHTVLNADLAVALMAAVAGVLLAAWWFGGMLMLACAATARRLRWRRVEKFATHLTPRLIARTVGAVVGIHLVTVSAAQATEPVNPFWPGSESSVSQLDETESAASVTGPSDSASAQSPEATPKTDSEQDRSGPDRSGPHNAPALPALPTESWNSAAADSPDAATPPGSADATVPEDWAETTEVLPAPKRVTDSTVTVVWGDTLWDMTAQFLGPHADQAQIAAQTATWMEHNDLQNCGHLIRPGDQLRVPPHLLEVHSSALPVEGATS</sequence>
<evidence type="ECO:0000256" key="2">
    <source>
        <dbReference type="SAM" id="Phobius"/>
    </source>
</evidence>
<dbReference type="InterPro" id="IPR018392">
    <property type="entry name" value="LysM"/>
</dbReference>
<dbReference type="RefSeq" id="WP_344223156.1">
    <property type="nucleotide sequence ID" value="NZ_BAAAQA010000002.1"/>
</dbReference>
<evidence type="ECO:0008006" key="5">
    <source>
        <dbReference type="Google" id="ProtNLM"/>
    </source>
</evidence>
<dbReference type="Gene3D" id="3.10.350.10">
    <property type="entry name" value="LysM domain"/>
    <property type="match status" value="1"/>
</dbReference>
<keyword evidence="2" id="KW-0472">Membrane</keyword>
<dbReference type="Proteomes" id="UP001500166">
    <property type="component" value="Unassembled WGS sequence"/>
</dbReference>
<dbReference type="CDD" id="cd00118">
    <property type="entry name" value="LysM"/>
    <property type="match status" value="1"/>
</dbReference>
<reference evidence="3 4" key="1">
    <citation type="journal article" date="2019" name="Int. J. Syst. Evol. Microbiol.">
        <title>The Global Catalogue of Microorganisms (GCM) 10K type strain sequencing project: providing services to taxonomists for standard genome sequencing and annotation.</title>
        <authorList>
            <consortium name="The Broad Institute Genomics Platform"/>
            <consortium name="The Broad Institute Genome Sequencing Center for Infectious Disease"/>
            <person name="Wu L."/>
            <person name="Ma J."/>
        </authorList>
    </citation>
    <scope>NUCLEOTIDE SEQUENCE [LARGE SCALE GENOMIC DNA]</scope>
    <source>
        <strain evidence="3 4">JCM 15914</strain>
    </source>
</reference>
<feature type="compositionally biased region" description="Polar residues" evidence="1">
    <location>
        <begin position="135"/>
        <end position="164"/>
    </location>
</feature>
<feature type="transmembrane region" description="Helical" evidence="2">
    <location>
        <begin position="103"/>
        <end position="122"/>
    </location>
</feature>
<keyword evidence="2" id="KW-1133">Transmembrane helix</keyword>
<organism evidence="3 4">
    <name type="scientific">Kocuria atrinae</name>
    <dbReference type="NCBI Taxonomy" id="592377"/>
    <lineage>
        <taxon>Bacteria</taxon>
        <taxon>Bacillati</taxon>
        <taxon>Actinomycetota</taxon>
        <taxon>Actinomycetes</taxon>
        <taxon>Micrococcales</taxon>
        <taxon>Micrococcaceae</taxon>
        <taxon>Kocuria</taxon>
    </lineage>
</organism>
<dbReference type="InterPro" id="IPR036779">
    <property type="entry name" value="LysM_dom_sf"/>
</dbReference>
<keyword evidence="4" id="KW-1185">Reference proteome</keyword>
<comment type="caution">
    <text evidence="3">The sequence shown here is derived from an EMBL/GenBank/DDBJ whole genome shotgun (WGS) entry which is preliminary data.</text>
</comment>
<evidence type="ECO:0000313" key="4">
    <source>
        <dbReference type="Proteomes" id="UP001500166"/>
    </source>
</evidence>
<proteinExistence type="predicted"/>
<feature type="compositionally biased region" description="Low complexity" evidence="1">
    <location>
        <begin position="199"/>
        <end position="217"/>
    </location>
</feature>
<accession>A0ABN2XAF1</accession>
<keyword evidence="2" id="KW-0812">Transmembrane</keyword>
<evidence type="ECO:0000313" key="3">
    <source>
        <dbReference type="EMBL" id="GAA2108257.1"/>
    </source>
</evidence>
<gene>
    <name evidence="3" type="ORF">GCM10009824_01340</name>
</gene>
<dbReference type="EMBL" id="BAAAQA010000002">
    <property type="protein sequence ID" value="GAA2108257.1"/>
    <property type="molecule type" value="Genomic_DNA"/>
</dbReference>
<feature type="region of interest" description="Disordered" evidence="1">
    <location>
        <begin position="132"/>
        <end position="218"/>
    </location>
</feature>
<feature type="compositionally biased region" description="Basic and acidic residues" evidence="1">
    <location>
        <begin position="167"/>
        <end position="182"/>
    </location>
</feature>
<feature type="transmembrane region" description="Helical" evidence="2">
    <location>
        <begin position="55"/>
        <end position="82"/>
    </location>
</feature>